<protein>
    <submittedName>
        <fullName evidence="4">TetR/AcrR family transcriptional regulator</fullName>
    </submittedName>
</protein>
<dbReference type="Proteomes" id="UP000283295">
    <property type="component" value="Unassembled WGS sequence"/>
</dbReference>
<dbReference type="PRINTS" id="PR00455">
    <property type="entry name" value="HTHTETR"/>
</dbReference>
<dbReference type="EMBL" id="QRVK01000015">
    <property type="protein sequence ID" value="RGS42832.1"/>
    <property type="molecule type" value="Genomic_DNA"/>
</dbReference>
<sequence length="213" mass="24484">MAKKIQHDSQTKKELLTCAKEEFMDKGFMGASLRNICQKAGVTTGALYFFFKDKDDLFCNVVGHMMDRLNAVLTEHFSVEVDEMNNGMASDHNEDSDFESARNIVHEIYMHREEVLLVLTKSQGSSMESMPDNIVDQMDAHNAFICEAMCRAYGTPMVDRNVVHWMSHSQIDMFIFMVTHIDNEEDAQKFVETGMKYLISGWYGLVKPWQDPE</sequence>
<accession>A0A3R6A0I9</accession>
<dbReference type="InterPro" id="IPR023772">
    <property type="entry name" value="DNA-bd_HTH_TetR-type_CS"/>
</dbReference>
<dbReference type="PROSITE" id="PS01081">
    <property type="entry name" value="HTH_TETR_1"/>
    <property type="match status" value="1"/>
</dbReference>
<keyword evidence="1 2" id="KW-0238">DNA-binding</keyword>
<reference evidence="4 5" key="1">
    <citation type="submission" date="2018-08" db="EMBL/GenBank/DDBJ databases">
        <title>A genome reference for cultivated species of the human gut microbiota.</title>
        <authorList>
            <person name="Zou Y."/>
            <person name="Xue W."/>
            <person name="Luo G."/>
        </authorList>
    </citation>
    <scope>NUCLEOTIDE SEQUENCE [LARGE SCALE GENOMIC DNA]</scope>
    <source>
        <strain evidence="4 5">AF22-21</strain>
    </source>
</reference>
<dbReference type="PROSITE" id="PS50977">
    <property type="entry name" value="HTH_TETR_2"/>
    <property type="match status" value="1"/>
</dbReference>
<proteinExistence type="predicted"/>
<feature type="domain" description="HTH tetR-type" evidence="3">
    <location>
        <begin position="9"/>
        <end position="69"/>
    </location>
</feature>
<evidence type="ECO:0000256" key="1">
    <source>
        <dbReference type="ARBA" id="ARBA00023125"/>
    </source>
</evidence>
<dbReference type="InterPro" id="IPR050624">
    <property type="entry name" value="HTH-type_Tx_Regulator"/>
</dbReference>
<evidence type="ECO:0000256" key="2">
    <source>
        <dbReference type="PROSITE-ProRule" id="PRU00335"/>
    </source>
</evidence>
<feature type="DNA-binding region" description="H-T-H motif" evidence="2">
    <location>
        <begin position="32"/>
        <end position="51"/>
    </location>
</feature>
<organism evidence="4 5">
    <name type="scientific">Coprococcus eutactus</name>
    <dbReference type="NCBI Taxonomy" id="33043"/>
    <lineage>
        <taxon>Bacteria</taxon>
        <taxon>Bacillati</taxon>
        <taxon>Bacillota</taxon>
        <taxon>Clostridia</taxon>
        <taxon>Lachnospirales</taxon>
        <taxon>Lachnospiraceae</taxon>
        <taxon>Coprococcus</taxon>
    </lineage>
</organism>
<dbReference type="PANTHER" id="PTHR43479:SF11">
    <property type="entry name" value="ACREF_ENVCD OPERON REPRESSOR-RELATED"/>
    <property type="match status" value="1"/>
</dbReference>
<dbReference type="AlphaFoldDB" id="A0A3R6A0I9"/>
<dbReference type="GO" id="GO:0003677">
    <property type="term" value="F:DNA binding"/>
    <property type="evidence" value="ECO:0007669"/>
    <property type="project" value="UniProtKB-UniRule"/>
</dbReference>
<evidence type="ECO:0000259" key="3">
    <source>
        <dbReference type="PROSITE" id="PS50977"/>
    </source>
</evidence>
<dbReference type="InterPro" id="IPR001647">
    <property type="entry name" value="HTH_TetR"/>
</dbReference>
<dbReference type="PANTHER" id="PTHR43479">
    <property type="entry name" value="ACREF/ENVCD OPERON REPRESSOR-RELATED"/>
    <property type="match status" value="1"/>
</dbReference>
<dbReference type="Gene3D" id="1.10.357.10">
    <property type="entry name" value="Tetracycline Repressor, domain 2"/>
    <property type="match status" value="1"/>
</dbReference>
<dbReference type="InterPro" id="IPR009057">
    <property type="entry name" value="Homeodomain-like_sf"/>
</dbReference>
<dbReference type="OrthoDB" id="494991at2"/>
<dbReference type="SUPFAM" id="SSF46689">
    <property type="entry name" value="Homeodomain-like"/>
    <property type="match status" value="1"/>
</dbReference>
<gene>
    <name evidence="4" type="ORF">DWX94_07545</name>
</gene>
<comment type="caution">
    <text evidence="4">The sequence shown here is derived from an EMBL/GenBank/DDBJ whole genome shotgun (WGS) entry which is preliminary data.</text>
</comment>
<dbReference type="Pfam" id="PF00440">
    <property type="entry name" value="TetR_N"/>
    <property type="match status" value="1"/>
</dbReference>
<name>A0A3R6A0I9_9FIRM</name>
<evidence type="ECO:0000313" key="4">
    <source>
        <dbReference type="EMBL" id="RGS42832.1"/>
    </source>
</evidence>
<evidence type="ECO:0000313" key="5">
    <source>
        <dbReference type="Proteomes" id="UP000283295"/>
    </source>
</evidence>